<dbReference type="GO" id="GO:0050684">
    <property type="term" value="P:regulation of mRNA processing"/>
    <property type="evidence" value="ECO:0007669"/>
    <property type="project" value="TreeGrafter"/>
</dbReference>
<dbReference type="Pfam" id="PF00069">
    <property type="entry name" value="Pkinase"/>
    <property type="match status" value="2"/>
</dbReference>
<evidence type="ECO:0000256" key="3">
    <source>
        <dbReference type="ARBA" id="ARBA00022679"/>
    </source>
</evidence>
<gene>
    <name evidence="11" type="ORF">Indivirus_1_124</name>
</gene>
<evidence type="ECO:0000256" key="4">
    <source>
        <dbReference type="ARBA" id="ARBA00022741"/>
    </source>
</evidence>
<dbReference type="SUPFAM" id="SSF56112">
    <property type="entry name" value="Protein kinase-like (PK-like)"/>
    <property type="match status" value="1"/>
</dbReference>
<dbReference type="SMART" id="SM00220">
    <property type="entry name" value="S_TKc"/>
    <property type="match status" value="1"/>
</dbReference>
<dbReference type="Gene3D" id="3.30.200.20">
    <property type="entry name" value="Phosphorylase Kinase, domain 1"/>
    <property type="match status" value="1"/>
</dbReference>
<dbReference type="EC" id="2.7.11.1" evidence="1"/>
<evidence type="ECO:0000256" key="2">
    <source>
        <dbReference type="ARBA" id="ARBA00022527"/>
    </source>
</evidence>
<dbReference type="EMBL" id="KY684085">
    <property type="protein sequence ID" value="ARF09501.1"/>
    <property type="molecule type" value="Genomic_DNA"/>
</dbReference>
<evidence type="ECO:0000256" key="1">
    <source>
        <dbReference type="ARBA" id="ARBA00012513"/>
    </source>
</evidence>
<dbReference type="GO" id="GO:0004674">
    <property type="term" value="F:protein serine/threonine kinase activity"/>
    <property type="evidence" value="ECO:0007669"/>
    <property type="project" value="UniProtKB-KW"/>
</dbReference>
<comment type="catalytic activity">
    <reaction evidence="8">
        <text>L-seryl-[protein] + ATP = O-phospho-L-seryl-[protein] + ADP + H(+)</text>
        <dbReference type="Rhea" id="RHEA:17989"/>
        <dbReference type="Rhea" id="RHEA-COMP:9863"/>
        <dbReference type="Rhea" id="RHEA-COMP:11604"/>
        <dbReference type="ChEBI" id="CHEBI:15378"/>
        <dbReference type="ChEBI" id="CHEBI:29999"/>
        <dbReference type="ChEBI" id="CHEBI:30616"/>
        <dbReference type="ChEBI" id="CHEBI:83421"/>
        <dbReference type="ChEBI" id="CHEBI:456216"/>
        <dbReference type="EC" id="2.7.11.1"/>
    </reaction>
</comment>
<dbReference type="InterPro" id="IPR011009">
    <property type="entry name" value="Kinase-like_dom_sf"/>
</dbReference>
<evidence type="ECO:0000256" key="7">
    <source>
        <dbReference type="ARBA" id="ARBA00047899"/>
    </source>
</evidence>
<evidence type="ECO:0000313" key="11">
    <source>
        <dbReference type="EMBL" id="ARF09501.1"/>
    </source>
</evidence>
<dbReference type="InterPro" id="IPR000719">
    <property type="entry name" value="Prot_kinase_dom"/>
</dbReference>
<keyword evidence="2 11" id="KW-0723">Serine/threonine-protein kinase</keyword>
<keyword evidence="6 9" id="KW-0067">ATP-binding</keyword>
<dbReference type="PANTHER" id="PTHR47634:SF9">
    <property type="entry name" value="PROTEIN KINASE DOMAIN-CONTAINING PROTEIN-RELATED"/>
    <property type="match status" value="1"/>
</dbReference>
<proteinExistence type="predicted"/>
<evidence type="ECO:0000256" key="5">
    <source>
        <dbReference type="ARBA" id="ARBA00022777"/>
    </source>
</evidence>
<organism evidence="11">
    <name type="scientific">Indivirus ILV1</name>
    <dbReference type="NCBI Taxonomy" id="1977633"/>
    <lineage>
        <taxon>Viruses</taxon>
        <taxon>Varidnaviria</taxon>
        <taxon>Bamfordvirae</taxon>
        <taxon>Nucleocytoviricota</taxon>
        <taxon>Megaviricetes</taxon>
        <taxon>Imitervirales</taxon>
        <taxon>Mimiviridae</taxon>
        <taxon>Klosneuvirinae</taxon>
        <taxon>Indivirus</taxon>
    </lineage>
</organism>
<keyword evidence="4 9" id="KW-0547">Nucleotide-binding</keyword>
<evidence type="ECO:0000256" key="8">
    <source>
        <dbReference type="ARBA" id="ARBA00048679"/>
    </source>
</evidence>
<feature type="domain" description="Protein kinase" evidence="10">
    <location>
        <begin position="26"/>
        <end position="385"/>
    </location>
</feature>
<sequence>MSDISSESSSSFDENTLIGKTLHSKYILIYKIGKGAFSTVWLCMDVKSKQYYAIKIIYPEDYNIGLAEIELLKKIKKSKCQYFNHLVDSFTHELNDENYCCMVFELLAGSVYDIMKYGKYSNGLPLNVVKSIVRQLLIAMNTLTKDFNLLHTDIKPENILVVGLSNKMNEIISVCNKHKQFKKKPNKKIIDELNEKFIEISDKYRDSNSENKNLELLSNEYINNISVKLSDFGNCLSLEKKTYKIQTRYYRAPEVILECEFSDKCDLWSVGCLIYELLTNKPLFDPVKERRFYTDRSHLYDMMCLLGEIPQSLIDKSEKRTDLFKKNGLLKGISETMNCVSVESKLTDKLTIADLKSTTSFINLLLNYLPKKRSSITELLEHCWIN</sequence>
<comment type="catalytic activity">
    <reaction evidence="7">
        <text>L-threonyl-[protein] + ATP = O-phospho-L-threonyl-[protein] + ADP + H(+)</text>
        <dbReference type="Rhea" id="RHEA:46608"/>
        <dbReference type="Rhea" id="RHEA-COMP:11060"/>
        <dbReference type="Rhea" id="RHEA-COMP:11605"/>
        <dbReference type="ChEBI" id="CHEBI:15378"/>
        <dbReference type="ChEBI" id="CHEBI:30013"/>
        <dbReference type="ChEBI" id="CHEBI:30616"/>
        <dbReference type="ChEBI" id="CHEBI:61977"/>
        <dbReference type="ChEBI" id="CHEBI:456216"/>
        <dbReference type="EC" id="2.7.11.1"/>
    </reaction>
</comment>
<dbReference type="GO" id="GO:0005524">
    <property type="term" value="F:ATP binding"/>
    <property type="evidence" value="ECO:0007669"/>
    <property type="project" value="UniProtKB-UniRule"/>
</dbReference>
<evidence type="ECO:0000259" key="10">
    <source>
        <dbReference type="PROSITE" id="PS50011"/>
    </source>
</evidence>
<accession>A0A1V0SCS9</accession>
<dbReference type="PROSITE" id="PS00108">
    <property type="entry name" value="PROTEIN_KINASE_ST"/>
    <property type="match status" value="1"/>
</dbReference>
<dbReference type="InterPro" id="IPR017441">
    <property type="entry name" value="Protein_kinase_ATP_BS"/>
</dbReference>
<keyword evidence="5 11" id="KW-0418">Kinase</keyword>
<dbReference type="InterPro" id="IPR008271">
    <property type="entry name" value="Ser/Thr_kinase_AS"/>
</dbReference>
<dbReference type="PROSITE" id="PS50011">
    <property type="entry name" value="PROTEIN_KINASE_DOM"/>
    <property type="match status" value="1"/>
</dbReference>
<dbReference type="Gene3D" id="1.10.510.10">
    <property type="entry name" value="Transferase(Phosphotransferase) domain 1"/>
    <property type="match status" value="1"/>
</dbReference>
<feature type="binding site" evidence="9">
    <location>
        <position position="55"/>
    </location>
    <ligand>
        <name>ATP</name>
        <dbReference type="ChEBI" id="CHEBI:30616"/>
    </ligand>
</feature>
<protein>
    <recommendedName>
        <fullName evidence="1">non-specific serine/threonine protein kinase</fullName>
        <ecNumber evidence="1">2.7.11.1</ecNumber>
    </recommendedName>
</protein>
<dbReference type="PROSITE" id="PS00107">
    <property type="entry name" value="PROTEIN_KINASE_ATP"/>
    <property type="match status" value="1"/>
</dbReference>
<dbReference type="PANTHER" id="PTHR47634">
    <property type="entry name" value="PROTEIN KINASE DOMAIN-CONTAINING PROTEIN-RELATED"/>
    <property type="match status" value="1"/>
</dbReference>
<evidence type="ECO:0000256" key="6">
    <source>
        <dbReference type="ARBA" id="ARBA00022840"/>
    </source>
</evidence>
<evidence type="ECO:0000256" key="9">
    <source>
        <dbReference type="PROSITE-ProRule" id="PRU10141"/>
    </source>
</evidence>
<name>A0A1V0SCS9_9VIRU</name>
<keyword evidence="3" id="KW-0808">Transferase</keyword>
<reference evidence="11" key="1">
    <citation type="journal article" date="2017" name="Science">
        <title>Giant viruses with an expanded complement of translation system components.</title>
        <authorList>
            <person name="Schulz F."/>
            <person name="Yutin N."/>
            <person name="Ivanova N.N."/>
            <person name="Ortega D.R."/>
            <person name="Lee T.K."/>
            <person name="Vierheilig J."/>
            <person name="Daims H."/>
            <person name="Horn M."/>
            <person name="Wagner M."/>
            <person name="Jensen G.J."/>
            <person name="Kyrpides N.C."/>
            <person name="Koonin E.V."/>
            <person name="Woyke T."/>
        </authorList>
    </citation>
    <scope>NUCLEOTIDE SEQUENCE</scope>
    <source>
        <strain evidence="11">ILV1</strain>
    </source>
</reference>
<dbReference type="InterPro" id="IPR051334">
    <property type="entry name" value="SRPK"/>
</dbReference>